<protein>
    <submittedName>
        <fullName evidence="1">Uncharacterized protein</fullName>
    </submittedName>
</protein>
<proteinExistence type="predicted"/>
<reference evidence="1 2" key="1">
    <citation type="submission" date="2016-11" db="EMBL/GenBank/DDBJ databases">
        <title>The macronuclear genome of Stentor coeruleus: a giant cell with tiny introns.</title>
        <authorList>
            <person name="Slabodnick M."/>
            <person name="Ruby J.G."/>
            <person name="Reiff S.B."/>
            <person name="Swart E.C."/>
            <person name="Gosai S."/>
            <person name="Prabakaran S."/>
            <person name="Witkowska E."/>
            <person name="Larue G.E."/>
            <person name="Fisher S."/>
            <person name="Freeman R.M."/>
            <person name="Gunawardena J."/>
            <person name="Chu W."/>
            <person name="Stover N.A."/>
            <person name="Gregory B.D."/>
            <person name="Nowacki M."/>
            <person name="Derisi J."/>
            <person name="Roy S.W."/>
            <person name="Marshall W.F."/>
            <person name="Sood P."/>
        </authorList>
    </citation>
    <scope>NUCLEOTIDE SEQUENCE [LARGE SCALE GENOMIC DNA]</scope>
    <source>
        <strain evidence="1">WM001</strain>
    </source>
</reference>
<keyword evidence="2" id="KW-1185">Reference proteome</keyword>
<name>A0A1R2C1Y7_9CILI</name>
<organism evidence="1 2">
    <name type="scientific">Stentor coeruleus</name>
    <dbReference type="NCBI Taxonomy" id="5963"/>
    <lineage>
        <taxon>Eukaryota</taxon>
        <taxon>Sar</taxon>
        <taxon>Alveolata</taxon>
        <taxon>Ciliophora</taxon>
        <taxon>Postciliodesmatophora</taxon>
        <taxon>Heterotrichea</taxon>
        <taxon>Heterotrichida</taxon>
        <taxon>Stentoridae</taxon>
        <taxon>Stentor</taxon>
    </lineage>
</organism>
<evidence type="ECO:0000313" key="2">
    <source>
        <dbReference type="Proteomes" id="UP000187209"/>
    </source>
</evidence>
<accession>A0A1R2C1Y7</accession>
<evidence type="ECO:0000313" key="1">
    <source>
        <dbReference type="EMBL" id="OMJ82997.1"/>
    </source>
</evidence>
<gene>
    <name evidence="1" type="ORF">SteCoe_16212</name>
</gene>
<sequence length="81" mass="9020">MSQAETLKSMKIFVIFNRANFYHESVAESGTYTAGATANIIFKVYLSFIASYENYEVQVKLTNTAGKLTSLSKHSEKLLSS</sequence>
<comment type="caution">
    <text evidence="1">The sequence shown here is derived from an EMBL/GenBank/DDBJ whole genome shotgun (WGS) entry which is preliminary data.</text>
</comment>
<dbReference type="Proteomes" id="UP000187209">
    <property type="component" value="Unassembled WGS sequence"/>
</dbReference>
<dbReference type="OrthoDB" id="6409159at2759"/>
<dbReference type="EMBL" id="MPUH01000320">
    <property type="protein sequence ID" value="OMJ82997.1"/>
    <property type="molecule type" value="Genomic_DNA"/>
</dbReference>
<dbReference type="AlphaFoldDB" id="A0A1R2C1Y7"/>